<dbReference type="EMBL" id="BX842648">
    <property type="protein sequence ID" value="CAE78698.1"/>
    <property type="molecule type" value="Genomic_DNA"/>
</dbReference>
<dbReference type="InterPro" id="IPR001672">
    <property type="entry name" value="G6P_Isomerase"/>
</dbReference>
<dbReference type="AlphaFoldDB" id="Q6MPU9"/>
<evidence type="ECO:0000256" key="3">
    <source>
        <dbReference type="ARBA" id="ARBA00011952"/>
    </source>
</evidence>
<dbReference type="GO" id="GO:0097367">
    <property type="term" value="F:carbohydrate derivative binding"/>
    <property type="evidence" value="ECO:0007669"/>
    <property type="project" value="InterPro"/>
</dbReference>
<dbReference type="InterPro" id="IPR018189">
    <property type="entry name" value="Phosphoglucose_isomerase_CS"/>
</dbReference>
<evidence type="ECO:0000256" key="4">
    <source>
        <dbReference type="ARBA" id="ARBA00022432"/>
    </source>
</evidence>
<gene>
    <name evidence="9" type="primary">pgi</name>
    <name evidence="9" type="ordered locus">Bd0741</name>
</gene>
<proteinExistence type="evidence at protein level"/>
<dbReference type="PDB" id="7NTG">
    <property type="method" value="X-ray"/>
    <property type="resolution" value="1.67 A"/>
    <property type="chains" value="A=1-408"/>
</dbReference>
<evidence type="ECO:0000313" key="9">
    <source>
        <dbReference type="EMBL" id="CAE78698.1"/>
    </source>
</evidence>
<dbReference type="PANTHER" id="PTHR11469">
    <property type="entry name" value="GLUCOSE-6-PHOSPHATE ISOMERASE"/>
    <property type="match status" value="1"/>
</dbReference>
<keyword evidence="10" id="KW-1185">Reference proteome</keyword>
<dbReference type="PDB" id="7O0A">
    <property type="method" value="X-ray"/>
    <property type="resolution" value="1.74 A"/>
    <property type="chains" value="A/B/C/D/E/F/G/H=1-408"/>
</dbReference>
<dbReference type="EC" id="5.3.1.9" evidence="3 8"/>
<evidence type="ECO:0000313" key="10">
    <source>
        <dbReference type="Proteomes" id="UP000008080"/>
    </source>
</evidence>
<dbReference type="GO" id="GO:0006096">
    <property type="term" value="P:glycolytic process"/>
    <property type="evidence" value="ECO:0007669"/>
    <property type="project" value="UniProtKB-UniPathway"/>
</dbReference>
<evidence type="ECO:0000256" key="8">
    <source>
        <dbReference type="RuleBase" id="RU000612"/>
    </source>
</evidence>
<dbReference type="CDD" id="cd05016">
    <property type="entry name" value="SIS_PGI_2"/>
    <property type="match status" value="1"/>
</dbReference>
<name>Q6MPU9_BDEBA</name>
<comment type="pathway">
    <text evidence="1 8">Carbohydrate degradation; glycolysis; D-glyceraldehyde 3-phosphate and glycerone phosphate from D-glucose: step 2/4.</text>
</comment>
<evidence type="ECO:0000256" key="1">
    <source>
        <dbReference type="ARBA" id="ARBA00004926"/>
    </source>
</evidence>
<dbReference type="GO" id="GO:0005829">
    <property type="term" value="C:cytosol"/>
    <property type="evidence" value="ECO:0007669"/>
    <property type="project" value="TreeGrafter"/>
</dbReference>
<dbReference type="GO" id="GO:0048029">
    <property type="term" value="F:monosaccharide binding"/>
    <property type="evidence" value="ECO:0007669"/>
    <property type="project" value="TreeGrafter"/>
</dbReference>
<dbReference type="Pfam" id="PF00342">
    <property type="entry name" value="PGI"/>
    <property type="match status" value="1"/>
</dbReference>
<dbReference type="SMR" id="Q6MPU9"/>
<dbReference type="InterPro" id="IPR035476">
    <property type="entry name" value="SIS_PGI_1"/>
</dbReference>
<dbReference type="GO" id="GO:0051156">
    <property type="term" value="P:glucose 6-phosphate metabolic process"/>
    <property type="evidence" value="ECO:0007669"/>
    <property type="project" value="TreeGrafter"/>
</dbReference>
<reference evidence="9 10" key="1">
    <citation type="journal article" date="2004" name="Science">
        <title>A predator unmasked: life cycle of Bdellovibrio bacteriovorus from a genomic perspective.</title>
        <authorList>
            <person name="Rendulic S."/>
            <person name="Jagtap P."/>
            <person name="Rosinus A."/>
            <person name="Eppinger M."/>
            <person name="Baar C."/>
            <person name="Lanz C."/>
            <person name="Keller H."/>
            <person name="Lambert C."/>
            <person name="Evans K.J."/>
            <person name="Goesmann A."/>
            <person name="Meyer F."/>
            <person name="Sockett R.E."/>
            <person name="Schuster S.C."/>
        </authorList>
    </citation>
    <scope>NUCLEOTIDE SEQUENCE [LARGE SCALE GENOMIC DNA]</scope>
    <source>
        <strain evidence="10">ATCC 15356 / DSM 50701 / NCIMB 9529 / HD100</strain>
    </source>
</reference>
<evidence type="ECO:0000256" key="5">
    <source>
        <dbReference type="ARBA" id="ARBA00023152"/>
    </source>
</evidence>
<evidence type="ECO:0000256" key="6">
    <source>
        <dbReference type="ARBA" id="ARBA00023235"/>
    </source>
</evidence>
<dbReference type="PDB" id="7NSS">
    <property type="method" value="X-ray"/>
    <property type="resolution" value="1.84 A"/>
    <property type="chains" value="A=1-408"/>
</dbReference>
<dbReference type="PROSITE" id="PS00174">
    <property type="entry name" value="P_GLUCOSE_ISOMERASE_2"/>
    <property type="match status" value="1"/>
</dbReference>
<dbReference type="Gene3D" id="3.40.50.10490">
    <property type="entry name" value="Glucose-6-phosphate isomerase like protein, domain 1"/>
    <property type="match status" value="2"/>
</dbReference>
<reference evidence="11 12" key="2">
    <citation type="journal article" date="2021" name="Open Biol.">
        <title>&lt;i&gt;Bdellovibrio bacteriovorus&lt;/i&gt; phosphoglucose isomerase structures reveal novel rigidity in the active site of a selected subset of enzymes upon substrate binding.</title>
        <authorList>
            <person name="Meek R.W."/>
            <person name="Cadby I.T."/>
            <person name="Lovering A.L."/>
        </authorList>
    </citation>
    <scope>X-RAY CRYSTALLOGRAPHY (1.67 ANGSTROMS)</scope>
</reference>
<organism evidence="9 10">
    <name type="scientific">Bdellovibrio bacteriovorus (strain ATCC 15356 / DSM 50701 / NCIMB 9529 / HD100)</name>
    <dbReference type="NCBI Taxonomy" id="264462"/>
    <lineage>
        <taxon>Bacteria</taxon>
        <taxon>Pseudomonadati</taxon>
        <taxon>Bdellovibrionota</taxon>
        <taxon>Bdellovibrionia</taxon>
        <taxon>Bdellovibrionales</taxon>
        <taxon>Pseudobdellovibrionaceae</taxon>
        <taxon>Bdellovibrio</taxon>
    </lineage>
</organism>
<dbReference type="KEGG" id="bba:Bd0741"/>
<protein>
    <recommendedName>
        <fullName evidence="3 8">Glucose-6-phosphate isomerase</fullName>
        <ecNumber evidence="3 8">5.3.1.9</ecNumber>
    </recommendedName>
</protein>
<dbReference type="CDD" id="cd05015">
    <property type="entry name" value="SIS_PGI_1"/>
    <property type="match status" value="1"/>
</dbReference>
<dbReference type="STRING" id="264462.Bd0741"/>
<dbReference type="PRINTS" id="PR00662">
    <property type="entry name" value="G6PISOMERASE"/>
</dbReference>
<dbReference type="SUPFAM" id="SSF53697">
    <property type="entry name" value="SIS domain"/>
    <property type="match status" value="1"/>
</dbReference>
<dbReference type="InterPro" id="IPR035482">
    <property type="entry name" value="SIS_PGI_2"/>
</dbReference>
<dbReference type="eggNOG" id="COG0166">
    <property type="taxonomic scope" value="Bacteria"/>
</dbReference>
<sequence length="408" mass="45759">MHVMLEISHSFHKIDESVLVKCQESLKLFLQRKEIGFPQVMERVSLWQQSYKVGTELAEKFKKIVIVGLGGSSLGTRVIAEVFCARNMFFVDNVDALEFETLIEELGDLKEVAWVFISKSGTTIESLCALELVDQIYTEEKLNLPKHSVVISETKDSSLMAWARKHSIPTCEIPLDVGGRFSVLSPVGMMPAAFLGLDLEKFRVGAMRALNDTAVVTQTMAQVAQSYQREEWITLLWIYNSRMKSFGAWYQQLWAESLGKPETRAGKPAPRVSTPMSAVGASDQHSILQQVMEGTKDKFVVFQRVEESEAGSLRIKKAQFKETQDLEGRTMGELLRAEGLATQEALNQSGVSTMTLKTKVLDEHSLGYMFMFWQLVVAGLGDYLEIDAFNQPGVELGKRLAKEKLKKA</sequence>
<keyword evidence="5 8" id="KW-0324">Glycolysis</keyword>
<dbReference type="UniPathway" id="UPA00109">
    <property type="reaction ID" value="UER00181"/>
</dbReference>
<keyword evidence="11 12" id="KW-0002">3D-structure</keyword>
<dbReference type="Proteomes" id="UP000008080">
    <property type="component" value="Chromosome"/>
</dbReference>
<dbReference type="HOGENOM" id="CLU_037303_1_0_7"/>
<keyword evidence="4 8" id="KW-0312">Gluconeogenesis</keyword>
<evidence type="ECO:0000256" key="2">
    <source>
        <dbReference type="ARBA" id="ARBA00006604"/>
    </source>
</evidence>
<dbReference type="GO" id="GO:0004347">
    <property type="term" value="F:glucose-6-phosphate isomerase activity"/>
    <property type="evidence" value="ECO:0007669"/>
    <property type="project" value="UniProtKB-EC"/>
</dbReference>
<accession>Q6MPU9</accession>
<evidence type="ECO:0007829" key="12">
    <source>
        <dbReference type="PDB" id="7NTG"/>
    </source>
</evidence>
<keyword evidence="6 8" id="KW-0413">Isomerase</keyword>
<comment type="catalytic activity">
    <reaction evidence="7 8">
        <text>alpha-D-glucose 6-phosphate = beta-D-fructose 6-phosphate</text>
        <dbReference type="Rhea" id="RHEA:11816"/>
        <dbReference type="ChEBI" id="CHEBI:57634"/>
        <dbReference type="ChEBI" id="CHEBI:58225"/>
        <dbReference type="EC" id="5.3.1.9"/>
    </reaction>
</comment>
<evidence type="ECO:0000256" key="7">
    <source>
        <dbReference type="ARBA" id="ARBA00029321"/>
    </source>
</evidence>
<dbReference type="InterPro" id="IPR046348">
    <property type="entry name" value="SIS_dom_sf"/>
</dbReference>
<dbReference type="GO" id="GO:0006094">
    <property type="term" value="P:gluconeogenesis"/>
    <property type="evidence" value="ECO:0007669"/>
    <property type="project" value="UniProtKB-KW"/>
</dbReference>
<evidence type="ECO:0007829" key="11">
    <source>
        <dbReference type="PDB" id="7NSS"/>
    </source>
</evidence>
<comment type="similarity">
    <text evidence="2 8">Belongs to the GPI family.</text>
</comment>
<dbReference type="PANTHER" id="PTHR11469:SF1">
    <property type="entry name" value="GLUCOSE-6-PHOSPHATE ISOMERASE"/>
    <property type="match status" value="1"/>
</dbReference>
<dbReference type="PROSITE" id="PS51463">
    <property type="entry name" value="P_GLUCOSE_ISOMERASE_3"/>
    <property type="match status" value="1"/>
</dbReference>